<dbReference type="PANTHER" id="PTHR44942:SF4">
    <property type="entry name" value="METHYLTRANSFERASE TYPE 11 DOMAIN-CONTAINING PROTEIN"/>
    <property type="match status" value="1"/>
</dbReference>
<dbReference type="Pfam" id="PF08241">
    <property type="entry name" value="Methyltransf_11"/>
    <property type="match status" value="1"/>
</dbReference>
<evidence type="ECO:0000313" key="5">
    <source>
        <dbReference type="EMBL" id="MBB4910999.1"/>
    </source>
</evidence>
<dbReference type="Gene3D" id="3.40.50.150">
    <property type="entry name" value="Vaccinia Virus protein VP39"/>
    <property type="match status" value="1"/>
</dbReference>
<protein>
    <submittedName>
        <fullName evidence="5">SAM-dependent methyltransferase</fullName>
    </submittedName>
</protein>
<dbReference type="RefSeq" id="WP_184815001.1">
    <property type="nucleotide sequence ID" value="NZ_JACHJQ010000008.1"/>
</dbReference>
<reference evidence="5 6" key="1">
    <citation type="submission" date="2020-08" db="EMBL/GenBank/DDBJ databases">
        <title>Genomic Encyclopedia of Type Strains, Phase III (KMG-III): the genomes of soil and plant-associated and newly described type strains.</title>
        <authorList>
            <person name="Whitman W."/>
        </authorList>
    </citation>
    <scope>NUCLEOTIDE SEQUENCE [LARGE SCALE GENOMIC DNA]</scope>
    <source>
        <strain evidence="5 6">CECT 8960</strain>
    </source>
</reference>
<dbReference type="AlphaFoldDB" id="A0A7W7QCZ9"/>
<dbReference type="GO" id="GO:0008757">
    <property type="term" value="F:S-adenosylmethionine-dependent methyltransferase activity"/>
    <property type="evidence" value="ECO:0007669"/>
    <property type="project" value="InterPro"/>
</dbReference>
<comment type="similarity">
    <text evidence="1">Belongs to the methyltransferase superfamily.</text>
</comment>
<dbReference type="PANTHER" id="PTHR44942">
    <property type="entry name" value="METHYLTRANSF_11 DOMAIN-CONTAINING PROTEIN"/>
    <property type="match status" value="1"/>
</dbReference>
<feature type="domain" description="Methyltransferase type 11" evidence="4">
    <location>
        <begin position="54"/>
        <end position="141"/>
    </location>
</feature>
<gene>
    <name evidence="5" type="ORF">FHR82_007258</name>
</gene>
<proteinExistence type="inferred from homology"/>
<dbReference type="CDD" id="cd02440">
    <property type="entry name" value="AdoMet_MTases"/>
    <property type="match status" value="1"/>
</dbReference>
<evidence type="ECO:0000256" key="3">
    <source>
        <dbReference type="ARBA" id="ARBA00022679"/>
    </source>
</evidence>
<dbReference type="InterPro" id="IPR013216">
    <property type="entry name" value="Methyltransf_11"/>
</dbReference>
<evidence type="ECO:0000313" key="6">
    <source>
        <dbReference type="Proteomes" id="UP000520767"/>
    </source>
</evidence>
<dbReference type="Proteomes" id="UP000520767">
    <property type="component" value="Unassembled WGS sequence"/>
</dbReference>
<organism evidence="5 6">
    <name type="scientific">Actinophytocola algeriensis</name>
    <dbReference type="NCBI Taxonomy" id="1768010"/>
    <lineage>
        <taxon>Bacteria</taxon>
        <taxon>Bacillati</taxon>
        <taxon>Actinomycetota</taxon>
        <taxon>Actinomycetes</taxon>
        <taxon>Pseudonocardiales</taxon>
        <taxon>Pseudonocardiaceae</taxon>
    </lineage>
</organism>
<dbReference type="SUPFAM" id="SSF53335">
    <property type="entry name" value="S-adenosyl-L-methionine-dependent methyltransferases"/>
    <property type="match status" value="1"/>
</dbReference>
<name>A0A7W7QCZ9_9PSEU</name>
<keyword evidence="6" id="KW-1185">Reference proteome</keyword>
<evidence type="ECO:0000259" key="4">
    <source>
        <dbReference type="Pfam" id="PF08241"/>
    </source>
</evidence>
<sequence>MPTIPAEPAREAHRARDLAESFGAVAERYDRTRPSYPDAMVDRIVSASPGTDVVDVGCGTGIAARQFRAAGCAVLGVEVDERMAEVARRHGIEVEVSSFETWDTRGRAFDAVVAGQTWHWVDPVAGAAKAAEALRPGGRIALFWNVGVPPADLSTAFADVYRRVLPGFPAYDAAKQANGYSLFLDKAAEGFAAAGGFGEPERWSFDWTRHYTKDEWLDHVPTFGGNSRLTPEQLADLLSGVGAAIDAGGGAFTMTYSAVVFTAARG</sequence>
<keyword evidence="2 5" id="KW-0489">Methyltransferase</keyword>
<dbReference type="InterPro" id="IPR051052">
    <property type="entry name" value="Diverse_substrate_MTase"/>
</dbReference>
<keyword evidence="3 5" id="KW-0808">Transferase</keyword>
<evidence type="ECO:0000256" key="1">
    <source>
        <dbReference type="ARBA" id="ARBA00008361"/>
    </source>
</evidence>
<dbReference type="GO" id="GO:0032259">
    <property type="term" value="P:methylation"/>
    <property type="evidence" value="ECO:0007669"/>
    <property type="project" value="UniProtKB-KW"/>
</dbReference>
<dbReference type="InterPro" id="IPR029063">
    <property type="entry name" value="SAM-dependent_MTases_sf"/>
</dbReference>
<accession>A0A7W7QCZ9</accession>
<comment type="caution">
    <text evidence="5">The sequence shown here is derived from an EMBL/GenBank/DDBJ whole genome shotgun (WGS) entry which is preliminary data.</text>
</comment>
<dbReference type="EMBL" id="JACHJQ010000008">
    <property type="protein sequence ID" value="MBB4910999.1"/>
    <property type="molecule type" value="Genomic_DNA"/>
</dbReference>
<evidence type="ECO:0000256" key="2">
    <source>
        <dbReference type="ARBA" id="ARBA00022603"/>
    </source>
</evidence>